<keyword evidence="7" id="KW-0732">Signal</keyword>
<dbReference type="EC" id="4.3.2.1" evidence="3"/>
<dbReference type="InterPro" id="IPR008948">
    <property type="entry name" value="L-Aspartase-like"/>
</dbReference>
<dbReference type="Pfam" id="PF00206">
    <property type="entry name" value="Lyase_1"/>
    <property type="match status" value="1"/>
</dbReference>
<reference evidence="10 11" key="1">
    <citation type="submission" date="2017-05" db="EMBL/GenBank/DDBJ databases">
        <title>Complete and WGS of Bordetella genogroups.</title>
        <authorList>
            <person name="Spilker T."/>
            <person name="LiPuma J."/>
        </authorList>
    </citation>
    <scope>NUCLEOTIDE SEQUENCE [LARGE SCALE GENOMIC DNA]</scope>
    <source>
        <strain evidence="10 11">AU17164</strain>
    </source>
</reference>
<evidence type="ECO:0000259" key="9">
    <source>
        <dbReference type="Pfam" id="PF14698"/>
    </source>
</evidence>
<keyword evidence="11" id="KW-1185">Reference proteome</keyword>
<comment type="catalytic activity">
    <reaction evidence="1">
        <text>2-(N(omega)-L-arginino)succinate = fumarate + L-arginine</text>
        <dbReference type="Rhea" id="RHEA:24020"/>
        <dbReference type="ChEBI" id="CHEBI:29806"/>
        <dbReference type="ChEBI" id="CHEBI:32682"/>
        <dbReference type="ChEBI" id="CHEBI:57472"/>
        <dbReference type="EC" id="4.3.2.1"/>
    </reaction>
</comment>
<feature type="chain" id="PRO_5013230107" description="argininosuccinate lyase" evidence="7">
    <location>
        <begin position="22"/>
        <end position="567"/>
    </location>
</feature>
<dbReference type="GO" id="GO:0004056">
    <property type="term" value="F:argininosuccinate lyase activity"/>
    <property type="evidence" value="ECO:0007669"/>
    <property type="project" value="UniProtKB-EC"/>
</dbReference>
<dbReference type="PANTHER" id="PTHR43814">
    <property type="entry name" value="ARGININOSUCCINATE LYASE"/>
    <property type="match status" value="1"/>
</dbReference>
<dbReference type="EMBL" id="CP021109">
    <property type="protein sequence ID" value="ARP87897.1"/>
    <property type="molecule type" value="Genomic_DNA"/>
</dbReference>
<feature type="domain" description="Fumarate lyase N-terminal" evidence="8">
    <location>
        <begin position="146"/>
        <end position="339"/>
    </location>
</feature>
<dbReference type="UniPathway" id="UPA00068">
    <property type="reaction ID" value="UER00114"/>
</dbReference>
<feature type="domain" description="Argininosuccinate lyase C-terminal" evidence="9">
    <location>
        <begin position="413"/>
        <end position="490"/>
    </location>
</feature>
<keyword evidence="4" id="KW-0028">Amino-acid biosynthesis</keyword>
<dbReference type="Pfam" id="PF14698">
    <property type="entry name" value="ASL_C2"/>
    <property type="match status" value="1"/>
</dbReference>
<dbReference type="PRINTS" id="PR00145">
    <property type="entry name" value="ARGSUCLYASE"/>
</dbReference>
<feature type="region of interest" description="Disordered" evidence="6">
    <location>
        <begin position="24"/>
        <end position="68"/>
    </location>
</feature>
<dbReference type="SUPFAM" id="SSF48557">
    <property type="entry name" value="L-aspartase-like"/>
    <property type="match status" value="1"/>
</dbReference>
<evidence type="ECO:0000256" key="1">
    <source>
        <dbReference type="ARBA" id="ARBA00000985"/>
    </source>
</evidence>
<feature type="signal peptide" evidence="7">
    <location>
        <begin position="1"/>
        <end position="21"/>
    </location>
</feature>
<dbReference type="PANTHER" id="PTHR43814:SF1">
    <property type="entry name" value="ARGININOSUCCINATE LYASE"/>
    <property type="match status" value="1"/>
</dbReference>
<evidence type="ECO:0000256" key="6">
    <source>
        <dbReference type="SAM" id="MobiDB-lite"/>
    </source>
</evidence>
<dbReference type="Gene3D" id="1.10.40.30">
    <property type="entry name" value="Fumarase/aspartase (C-terminal domain)"/>
    <property type="match status" value="1"/>
</dbReference>
<accession>A0A1W6Z3E2</accession>
<dbReference type="InterPro" id="IPR000362">
    <property type="entry name" value="Fumarate_lyase_fam"/>
</dbReference>
<feature type="compositionally biased region" description="Basic and acidic residues" evidence="6">
    <location>
        <begin position="542"/>
        <end position="551"/>
    </location>
</feature>
<name>A0A1W6Z3E2_9BORD</name>
<dbReference type="RefSeq" id="WP_086073142.1">
    <property type="nucleotide sequence ID" value="NZ_CP021109.1"/>
</dbReference>
<evidence type="ECO:0000313" key="10">
    <source>
        <dbReference type="EMBL" id="ARP87897.1"/>
    </source>
</evidence>
<dbReference type="InterPro" id="IPR029419">
    <property type="entry name" value="Arg_succ_lyase_C"/>
</dbReference>
<dbReference type="AlphaFoldDB" id="A0A1W6Z3E2"/>
<dbReference type="Gene3D" id="1.10.275.10">
    <property type="entry name" value="Fumarase/aspartase (N-terminal domain)"/>
    <property type="match status" value="1"/>
</dbReference>
<dbReference type="Gene3D" id="1.20.200.10">
    <property type="entry name" value="Fumarase/aspartase (Central domain)"/>
    <property type="match status" value="1"/>
</dbReference>
<keyword evidence="4" id="KW-0055">Arginine biosynthesis</keyword>
<dbReference type="PRINTS" id="PR00149">
    <property type="entry name" value="FUMRATELYASE"/>
</dbReference>
<feature type="region of interest" description="Disordered" evidence="6">
    <location>
        <begin position="542"/>
        <end position="567"/>
    </location>
</feature>
<dbReference type="InterPro" id="IPR022761">
    <property type="entry name" value="Fumarate_lyase_N"/>
</dbReference>
<organism evidence="10 11">
    <name type="scientific">Bordetella genomosp. 9</name>
    <dbReference type="NCBI Taxonomy" id="1416803"/>
    <lineage>
        <taxon>Bacteria</taxon>
        <taxon>Pseudomonadati</taxon>
        <taxon>Pseudomonadota</taxon>
        <taxon>Betaproteobacteria</taxon>
        <taxon>Burkholderiales</taxon>
        <taxon>Alcaligenaceae</taxon>
        <taxon>Bordetella</taxon>
    </lineage>
</organism>
<dbReference type="CDD" id="cd01359">
    <property type="entry name" value="Argininosuccinate_lyase"/>
    <property type="match status" value="1"/>
</dbReference>
<comment type="pathway">
    <text evidence="2">Amino-acid biosynthesis; L-arginine biosynthesis; L-arginine from L-ornithine and carbamoyl phosphate: step 3/3.</text>
</comment>
<evidence type="ECO:0000256" key="2">
    <source>
        <dbReference type="ARBA" id="ARBA00004941"/>
    </source>
</evidence>
<dbReference type="InterPro" id="IPR024083">
    <property type="entry name" value="Fumarase/histidase_N"/>
</dbReference>
<evidence type="ECO:0000256" key="5">
    <source>
        <dbReference type="ARBA" id="ARBA00023239"/>
    </source>
</evidence>
<feature type="compositionally biased region" description="Low complexity" evidence="6">
    <location>
        <begin position="36"/>
        <end position="50"/>
    </location>
</feature>
<proteinExistence type="predicted"/>
<evidence type="ECO:0000256" key="4">
    <source>
        <dbReference type="ARBA" id="ARBA00022571"/>
    </source>
</evidence>
<sequence>MRRHFAPACLAIALSSLGAAAAAQTAPGQPAPPATPNATSASSAAPSSDAGHGGAGLAASQAPDAAAKPAAAHRRDEFFWLGEINKATAVINTDQGLLDKAMAPQLAAAVAKVIQDGNQPGGKRPSTVITFEPLLIKAGGMDVTLLHAGRSSQDMHATYRAAILRDKLLELADQLNITSATLVDLAARHAGTIVPNYTNGVAAQPNSYGHYLLGHAAALDRDAQRIREAYARIDRSPMGTTVLNGTSWPLDRQRMADYLGFSRLVDNAYDASQISSMDEPVEVASIVTSIALHTGNFIEDIMTQYAQSRPWILLQEGGGNTYVSSAMPQKRNPGLLNSTRSDASTALTLAMGPVIQTHNITPGMSDPKEVAQNSAMVDSAIKALKKWDRVMKALVINPDRALEELNSDWTASQELADVLMRKYQLPFREGHHFASEVVEYARQHDIKPLDFPYAQAQRIYAETVKGTRYPQALPMSEAEFRSTLDPVAIVKNRATAGGPQPAEMDRMLKDARDRLAAQAAWISQHREHIDDALARLDKDFDRLLDSGKDSPDQPASGNAGFHATSHK</sequence>
<protein>
    <recommendedName>
        <fullName evidence="3">argininosuccinate lyase</fullName>
        <ecNumber evidence="3">4.3.2.1</ecNumber>
    </recommendedName>
</protein>
<evidence type="ECO:0000313" key="11">
    <source>
        <dbReference type="Proteomes" id="UP000194139"/>
    </source>
</evidence>
<evidence type="ECO:0000256" key="3">
    <source>
        <dbReference type="ARBA" id="ARBA00012338"/>
    </source>
</evidence>
<evidence type="ECO:0000259" key="8">
    <source>
        <dbReference type="Pfam" id="PF00206"/>
    </source>
</evidence>
<dbReference type="InterPro" id="IPR009049">
    <property type="entry name" value="Argininosuccinate_lyase"/>
</dbReference>
<dbReference type="Proteomes" id="UP000194139">
    <property type="component" value="Chromosome"/>
</dbReference>
<gene>
    <name evidence="10" type="ORF">CAL13_18015</name>
</gene>
<evidence type="ECO:0000256" key="7">
    <source>
        <dbReference type="SAM" id="SignalP"/>
    </source>
</evidence>
<dbReference type="GO" id="GO:0042450">
    <property type="term" value="P:L-arginine biosynthetic process via ornithine"/>
    <property type="evidence" value="ECO:0007669"/>
    <property type="project" value="InterPro"/>
</dbReference>
<keyword evidence="5 10" id="KW-0456">Lyase</keyword>
<dbReference type="GO" id="GO:0005829">
    <property type="term" value="C:cytosol"/>
    <property type="evidence" value="ECO:0007669"/>
    <property type="project" value="TreeGrafter"/>
</dbReference>
<feature type="compositionally biased region" description="Low complexity" evidence="6">
    <location>
        <begin position="57"/>
        <end position="68"/>
    </location>
</feature>